<accession>A0ABU6HND1</accession>
<feature type="transmembrane region" description="Helical" evidence="1">
    <location>
        <begin position="47"/>
        <end position="65"/>
    </location>
</feature>
<dbReference type="InterPro" id="IPR032508">
    <property type="entry name" value="FecR_C"/>
</dbReference>
<evidence type="ECO:0000256" key="1">
    <source>
        <dbReference type="SAM" id="Phobius"/>
    </source>
</evidence>
<keyword evidence="1" id="KW-0472">Membrane</keyword>
<feature type="domain" description="FecR protein" evidence="2">
    <location>
        <begin position="87"/>
        <end position="172"/>
    </location>
</feature>
<evidence type="ECO:0000259" key="3">
    <source>
        <dbReference type="Pfam" id="PF16344"/>
    </source>
</evidence>
<reference evidence="4 5" key="1">
    <citation type="submission" date="2024-01" db="EMBL/GenBank/DDBJ databases">
        <title>Chryseobacterium sp. T9W2-O.</title>
        <authorList>
            <person name="Maltman C."/>
        </authorList>
    </citation>
    <scope>NUCLEOTIDE SEQUENCE [LARGE SCALE GENOMIC DNA]</scope>
    <source>
        <strain evidence="4 5">T9W2-O</strain>
    </source>
</reference>
<dbReference type="Gene3D" id="2.60.120.1440">
    <property type="match status" value="1"/>
</dbReference>
<protein>
    <submittedName>
        <fullName evidence="4">FecR family protein</fullName>
    </submittedName>
</protein>
<comment type="caution">
    <text evidence="4">The sequence shown here is derived from an EMBL/GenBank/DDBJ whole genome shotgun (WGS) entry which is preliminary data.</text>
</comment>
<name>A0ABU6HND1_9FLAO</name>
<dbReference type="Pfam" id="PF04773">
    <property type="entry name" value="FecR"/>
    <property type="match status" value="1"/>
</dbReference>
<keyword evidence="1" id="KW-0812">Transmembrane</keyword>
<evidence type="ECO:0000259" key="2">
    <source>
        <dbReference type="Pfam" id="PF04773"/>
    </source>
</evidence>
<evidence type="ECO:0000313" key="5">
    <source>
        <dbReference type="Proteomes" id="UP001348397"/>
    </source>
</evidence>
<dbReference type="Proteomes" id="UP001348397">
    <property type="component" value="Unassembled WGS sequence"/>
</dbReference>
<organism evidence="4 5">
    <name type="scientific">Chryseobacterium salviniae</name>
    <dbReference type="NCBI Taxonomy" id="3101750"/>
    <lineage>
        <taxon>Bacteria</taxon>
        <taxon>Pseudomonadati</taxon>
        <taxon>Bacteroidota</taxon>
        <taxon>Flavobacteriia</taxon>
        <taxon>Flavobacteriales</taxon>
        <taxon>Weeksellaceae</taxon>
        <taxon>Chryseobacterium group</taxon>
        <taxon>Chryseobacterium</taxon>
    </lineage>
</organism>
<gene>
    <name evidence="4" type="ORF">SOP96_02430</name>
</gene>
<dbReference type="EMBL" id="JAYLAA010000012">
    <property type="protein sequence ID" value="MEC3874564.1"/>
    <property type="molecule type" value="Genomic_DNA"/>
</dbReference>
<dbReference type="PANTHER" id="PTHR30273:SF2">
    <property type="entry name" value="PROTEIN FECR"/>
    <property type="match status" value="1"/>
</dbReference>
<proteinExistence type="predicted"/>
<keyword evidence="5" id="KW-1185">Reference proteome</keyword>
<dbReference type="InterPro" id="IPR006860">
    <property type="entry name" value="FecR"/>
</dbReference>
<dbReference type="Pfam" id="PF16344">
    <property type="entry name" value="FecR_C"/>
    <property type="match status" value="1"/>
</dbReference>
<dbReference type="RefSeq" id="WP_326319637.1">
    <property type="nucleotide sequence ID" value="NZ_JAYLAA010000012.1"/>
</dbReference>
<dbReference type="PANTHER" id="PTHR30273">
    <property type="entry name" value="PERIPLASMIC SIGNAL SENSOR AND SIGMA FACTOR ACTIVATOR FECR-RELATED"/>
    <property type="match status" value="1"/>
</dbReference>
<dbReference type="Gene3D" id="3.55.50.30">
    <property type="match status" value="1"/>
</dbReference>
<sequence length="277" mass="32403">MKDHQKHFEKTWKSISEKKQKISVETDRKIWTAIETRINQHKSRQKYYWVAASVIVPLLGILFLYKNFSTTASKENHLIVLQTEDFSKTFKLSDNSVITLKPYSKLSLKENFGKENRDVEFQGKGFFSIEKDKSKPFVVHAGDFKLEVLGTKFLVDQKSKEKKVELLEGKVKIEYQSKITFLEPKEIWTVDEKSTEYHFLSKNHVMNFSFENQKYSDVIKKLEKAYHVQIEYPPAYKNEIVNGSFTGNLGEILSIASYPFKLKVVIDNKNENKIILK</sequence>
<feature type="domain" description="Protein FecR C-terminal" evidence="3">
    <location>
        <begin position="208"/>
        <end position="269"/>
    </location>
</feature>
<keyword evidence="1" id="KW-1133">Transmembrane helix</keyword>
<evidence type="ECO:0000313" key="4">
    <source>
        <dbReference type="EMBL" id="MEC3874564.1"/>
    </source>
</evidence>
<dbReference type="InterPro" id="IPR012373">
    <property type="entry name" value="Ferrdict_sens_TM"/>
</dbReference>